<name>W7X9B9_TETTS</name>
<sequence length="325" mass="38733">MLTTKRKNKKKKLPTKQKKRKKKDNNQLKQKDLLKWTILAGRRLIQTLIKLNQKKINLIYNQIQNIFNHLNIQIQILENKLERRFMQEQNSTSRKEVNSFLIKNQRVKKMCNLLLIKLILLLNIQKKVEWKNLKQKKMLQVINQVREQITQVIAFNNKNVLLQTGNSVNQDQMKYLNSLNVIFNNKQQLLNATQNSVLIVNSMQLYQLFLLKKLKIQVQQSLVQKMQKIIKKTYLNLKPSKKIRLNICRMIKIMKAIWICHVLQKTLKVVNSYLQHTTLKNNNNKIANTLIILIIQKMHNNILIILNNQMAQTYLKQISFILYTF</sequence>
<evidence type="ECO:0000313" key="3">
    <source>
        <dbReference type="Proteomes" id="UP000009168"/>
    </source>
</evidence>
<reference evidence="3" key="1">
    <citation type="journal article" date="2006" name="PLoS Biol.">
        <title>Macronuclear genome sequence of the ciliate Tetrahymena thermophila, a model eukaryote.</title>
        <authorList>
            <person name="Eisen J.A."/>
            <person name="Coyne R.S."/>
            <person name="Wu M."/>
            <person name="Wu D."/>
            <person name="Thiagarajan M."/>
            <person name="Wortman J.R."/>
            <person name="Badger J.H."/>
            <person name="Ren Q."/>
            <person name="Amedeo P."/>
            <person name="Jones K.M."/>
            <person name="Tallon L.J."/>
            <person name="Delcher A.L."/>
            <person name="Salzberg S.L."/>
            <person name="Silva J.C."/>
            <person name="Haas B.J."/>
            <person name="Majoros W.H."/>
            <person name="Farzad M."/>
            <person name="Carlton J.M."/>
            <person name="Smith R.K. Jr."/>
            <person name="Garg J."/>
            <person name="Pearlman R.E."/>
            <person name="Karrer K.M."/>
            <person name="Sun L."/>
            <person name="Manning G."/>
            <person name="Elde N.C."/>
            <person name="Turkewitz A.P."/>
            <person name="Asai D.J."/>
            <person name="Wilkes D.E."/>
            <person name="Wang Y."/>
            <person name="Cai H."/>
            <person name="Collins K."/>
            <person name="Stewart B.A."/>
            <person name="Lee S.R."/>
            <person name="Wilamowska K."/>
            <person name="Weinberg Z."/>
            <person name="Ruzzo W.L."/>
            <person name="Wloga D."/>
            <person name="Gaertig J."/>
            <person name="Frankel J."/>
            <person name="Tsao C.-C."/>
            <person name="Gorovsky M.A."/>
            <person name="Keeling P.J."/>
            <person name="Waller R.F."/>
            <person name="Patron N.J."/>
            <person name="Cherry J.M."/>
            <person name="Stover N.A."/>
            <person name="Krieger C.J."/>
            <person name="del Toro C."/>
            <person name="Ryder H.F."/>
            <person name="Williamson S.C."/>
            <person name="Barbeau R.A."/>
            <person name="Hamilton E.P."/>
            <person name="Orias E."/>
        </authorList>
    </citation>
    <scope>NUCLEOTIDE SEQUENCE [LARGE SCALE GENOMIC DNA]</scope>
    <source>
        <strain evidence="3">SB210</strain>
    </source>
</reference>
<feature type="compositionally biased region" description="Basic residues" evidence="1">
    <location>
        <begin position="1"/>
        <end position="23"/>
    </location>
</feature>
<dbReference type="EMBL" id="GG662663">
    <property type="protein sequence ID" value="EWS73947.1"/>
    <property type="molecule type" value="Genomic_DNA"/>
</dbReference>
<keyword evidence="3" id="KW-1185">Reference proteome</keyword>
<evidence type="ECO:0000313" key="2">
    <source>
        <dbReference type="EMBL" id="EWS73947.1"/>
    </source>
</evidence>
<protein>
    <submittedName>
        <fullName evidence="2">Uncharacterized protein</fullName>
    </submittedName>
</protein>
<feature type="region of interest" description="Disordered" evidence="1">
    <location>
        <begin position="1"/>
        <end position="26"/>
    </location>
</feature>
<dbReference type="GeneID" id="24438973"/>
<proteinExistence type="predicted"/>
<dbReference type="RefSeq" id="XP_012653488.1">
    <property type="nucleotide sequence ID" value="XM_012798034.1"/>
</dbReference>
<dbReference type="InParanoid" id="W7X9B9"/>
<dbReference type="Proteomes" id="UP000009168">
    <property type="component" value="Unassembled WGS sequence"/>
</dbReference>
<dbReference type="KEGG" id="tet:TTHERM_000440659"/>
<dbReference type="AlphaFoldDB" id="W7X9B9"/>
<evidence type="ECO:0000256" key="1">
    <source>
        <dbReference type="SAM" id="MobiDB-lite"/>
    </source>
</evidence>
<gene>
    <name evidence="2" type="ORF">TTHERM_000440659</name>
</gene>
<organism evidence="2 3">
    <name type="scientific">Tetrahymena thermophila (strain SB210)</name>
    <dbReference type="NCBI Taxonomy" id="312017"/>
    <lineage>
        <taxon>Eukaryota</taxon>
        <taxon>Sar</taxon>
        <taxon>Alveolata</taxon>
        <taxon>Ciliophora</taxon>
        <taxon>Intramacronucleata</taxon>
        <taxon>Oligohymenophorea</taxon>
        <taxon>Hymenostomatida</taxon>
        <taxon>Tetrahymenina</taxon>
        <taxon>Tetrahymenidae</taxon>
        <taxon>Tetrahymena</taxon>
    </lineage>
</organism>
<accession>W7X9B9</accession>